<dbReference type="SMART" id="SM00729">
    <property type="entry name" value="Elp3"/>
    <property type="match status" value="1"/>
</dbReference>
<dbReference type="GO" id="GO:0051539">
    <property type="term" value="F:4 iron, 4 sulfur cluster binding"/>
    <property type="evidence" value="ECO:0007669"/>
    <property type="project" value="UniProtKB-KW"/>
</dbReference>
<evidence type="ECO:0000256" key="11">
    <source>
        <dbReference type="HAMAP-Rule" id="MF_01612"/>
    </source>
</evidence>
<dbReference type="NCBIfam" id="TIGR00423">
    <property type="entry name" value="CofH family radical SAM protein"/>
    <property type="match status" value="1"/>
</dbReference>
<dbReference type="UniPathway" id="UPA00072"/>
<dbReference type="Proteomes" id="UP000619545">
    <property type="component" value="Unassembled WGS sequence"/>
</dbReference>
<dbReference type="PIRSF" id="PIRSF004762">
    <property type="entry name" value="CHP00423"/>
    <property type="match status" value="1"/>
</dbReference>
<dbReference type="SFLD" id="SFLDG01389">
    <property type="entry name" value="menaquinone_synthsis_involved"/>
    <property type="match status" value="2"/>
</dbReference>
<dbReference type="AlphaFoldDB" id="A0A832WK71"/>
<comment type="subunit">
    <text evidence="10">Consists of two subunits, CofG and CofH.</text>
</comment>
<accession>A0A832WK71</accession>
<dbReference type="InterPro" id="IPR045567">
    <property type="entry name" value="CofH/MnqC-like_C"/>
</dbReference>
<reference evidence="15" key="1">
    <citation type="journal article" date="2020" name="bioRxiv">
        <title>A rank-normalized archaeal taxonomy based on genome phylogeny resolves widespread incomplete and uneven classifications.</title>
        <authorList>
            <person name="Rinke C."/>
            <person name="Chuvochina M."/>
            <person name="Mussig A.J."/>
            <person name="Chaumeil P.-A."/>
            <person name="Waite D.W."/>
            <person name="Whitman W.B."/>
            <person name="Parks D.H."/>
            <person name="Hugenholtz P."/>
        </authorList>
    </citation>
    <scope>NUCLEOTIDE SEQUENCE</scope>
    <source>
        <strain evidence="15">UBA8853</strain>
    </source>
</reference>
<feature type="binding site" evidence="13">
    <location>
        <position position="299"/>
    </location>
    <ligand>
        <name>(3R)-3-methyl-D-ornithine</name>
        <dbReference type="ChEBI" id="CHEBI:64642"/>
    </ligand>
</feature>
<dbReference type="EC" id="2.5.1.147" evidence="2 11"/>
<dbReference type="GO" id="GO:0005506">
    <property type="term" value="F:iron ion binding"/>
    <property type="evidence" value="ECO:0007669"/>
    <property type="project" value="UniProtKB-UniRule"/>
</dbReference>
<keyword evidence="4 11" id="KW-0808">Transferase</keyword>
<protein>
    <recommendedName>
        <fullName evidence="2 11">5-amino-6-(D-ribitylamino)uracil--L-tyrosine 4-hydroxyphenyl transferase</fullName>
        <ecNumber evidence="2 11">2.5.1.147</ecNumber>
    </recommendedName>
    <alternativeName>
        <fullName evidence="11">FO synthase subunit 2</fullName>
    </alternativeName>
</protein>
<feature type="binding site" evidence="13">
    <location>
        <position position="182"/>
    </location>
    <ligand>
        <name>S-adenosyl-L-methionine</name>
        <dbReference type="ChEBI" id="CHEBI:59789"/>
    </ligand>
</feature>
<dbReference type="RefSeq" id="WP_011019265.1">
    <property type="nucleotide sequence ID" value="NZ_DUJS01000002.1"/>
</dbReference>
<keyword evidence="8 11" id="KW-0411">Iron-sulfur</keyword>
<keyword evidence="7 11" id="KW-0408">Iron</keyword>
<dbReference type="SFLD" id="SFLDG01064">
    <property type="entry name" value="F420__menaquinone_cofactor_bio"/>
    <property type="match status" value="3"/>
</dbReference>
<evidence type="ECO:0000256" key="12">
    <source>
        <dbReference type="PIRSR" id="PIRSR004762-1"/>
    </source>
</evidence>
<keyword evidence="5 11" id="KW-0949">S-adenosyl-L-methionine</keyword>
<evidence type="ECO:0000313" key="16">
    <source>
        <dbReference type="Proteomes" id="UP000619545"/>
    </source>
</evidence>
<dbReference type="FunFam" id="3.20.20.70:FF:000134">
    <property type="entry name" value="7,8-didemethyl-8-hydroxy-5-deazariboflavin synthase"/>
    <property type="match status" value="1"/>
</dbReference>
<evidence type="ECO:0000256" key="13">
    <source>
        <dbReference type="PIRSR" id="PIRSR004762-2"/>
    </source>
</evidence>
<dbReference type="SFLD" id="SFLDF00293">
    <property type="entry name" value="((2_3_4_5-tetrahydroxypentyl)a"/>
    <property type="match status" value="1"/>
</dbReference>
<evidence type="ECO:0000256" key="3">
    <source>
        <dbReference type="ARBA" id="ARBA00022485"/>
    </source>
</evidence>
<dbReference type="InterPro" id="IPR006638">
    <property type="entry name" value="Elp3/MiaA/NifB-like_rSAM"/>
</dbReference>
<proteinExistence type="inferred from homology"/>
<evidence type="ECO:0000256" key="1">
    <source>
        <dbReference type="ARBA" id="ARBA00004712"/>
    </source>
</evidence>
<dbReference type="InterPro" id="IPR019940">
    <property type="entry name" value="CofH_family"/>
</dbReference>
<sequence>MRDSPDEVSVDELVNMAVAGGIDEGTALDALQGKLDPYKVMRAAHEARLKIVGEHVTFVVNRNINFTNVCINRCRFCAFRRDPDDPDAYRMTPEEVGERAAEARDAGATEVCLQGGLHPEATFEYYLEMLDEIKSQAPDIHVHGYSPMEVKYCAKLAGEDIEDVLRELKRAGLDSMPGTAAEIFSPEVRKRLCPDKLEADEWEHIIRIAHELGIPTTCTMMYGHIDSPRDWIDHMKRLRGIQEDTGGFTEFVPLSFVHSNAPIYRRGGARPGVSGMTDVLVHAVARLYFGPLIPNIQASWVKLGVKLAQMTLHAGANDLGGTLMEENISREAGATEGEQLEPEEIVEIIREAGFTPVQRTTLYEPVKVY</sequence>
<dbReference type="InterPro" id="IPR007197">
    <property type="entry name" value="rSAM"/>
</dbReference>
<dbReference type="Pfam" id="PF19288">
    <property type="entry name" value="CofH_C"/>
    <property type="match status" value="1"/>
</dbReference>
<dbReference type="OMA" id="VDCKFCA"/>
<evidence type="ECO:0000256" key="5">
    <source>
        <dbReference type="ARBA" id="ARBA00022691"/>
    </source>
</evidence>
<evidence type="ECO:0000313" key="15">
    <source>
        <dbReference type="EMBL" id="HII69875.1"/>
    </source>
</evidence>
<dbReference type="GO" id="GO:0044689">
    <property type="term" value="F:7,8-didemethyl-8-hydroxy-5-deazariboflavin synthase activity"/>
    <property type="evidence" value="ECO:0007669"/>
    <property type="project" value="TreeGrafter"/>
</dbReference>
<comment type="function">
    <text evidence="11">Catalyzes the radical-mediated synthesis of 5-amino-5-(4-hydroxybenzyl)-6-(D-ribitylimino)-5,6-dihydrouracil from 5-amino-6-(D-ribitylamino)uracil and L-tyrosine.</text>
</comment>
<evidence type="ECO:0000256" key="4">
    <source>
        <dbReference type="ARBA" id="ARBA00022679"/>
    </source>
</evidence>
<dbReference type="SUPFAM" id="SSF102114">
    <property type="entry name" value="Radical SAM enzymes"/>
    <property type="match status" value="1"/>
</dbReference>
<keyword evidence="6 11" id="KW-0479">Metal-binding</keyword>
<dbReference type="HAMAP" id="MF_01612">
    <property type="entry name" value="FO_synth_sub2"/>
    <property type="match status" value="1"/>
</dbReference>
<evidence type="ECO:0000256" key="6">
    <source>
        <dbReference type="ARBA" id="ARBA00022723"/>
    </source>
</evidence>
<evidence type="ECO:0000256" key="10">
    <source>
        <dbReference type="ARBA" id="ARBA00064449"/>
    </source>
</evidence>
<dbReference type="InterPro" id="IPR013785">
    <property type="entry name" value="Aldolase_TIM"/>
</dbReference>
<evidence type="ECO:0000256" key="9">
    <source>
        <dbReference type="ARBA" id="ARBA00048468"/>
    </source>
</evidence>
<dbReference type="SFLD" id="SFLDS00029">
    <property type="entry name" value="Radical_SAM"/>
    <property type="match status" value="3"/>
</dbReference>
<feature type="binding site" evidence="11 12">
    <location>
        <position position="70"/>
    </location>
    <ligand>
        <name>[4Fe-4S] cluster</name>
        <dbReference type="ChEBI" id="CHEBI:49883"/>
        <note>4Fe-4S-S-AdoMet</note>
    </ligand>
</feature>
<dbReference type="PANTHER" id="PTHR43076:SF1">
    <property type="entry name" value="LIPOYL SYNTHASE 2"/>
    <property type="match status" value="1"/>
</dbReference>
<dbReference type="NCBIfam" id="NF005609">
    <property type="entry name" value="PRK07360.1"/>
    <property type="match status" value="1"/>
</dbReference>
<name>A0A832WK71_9EURY</name>
<comment type="cofactor">
    <cofactor evidence="11 12">
        <name>[4Fe-4S] cluster</name>
        <dbReference type="ChEBI" id="CHEBI:49883"/>
    </cofactor>
    <text evidence="11 12">Binds 1 [4Fe-4S] cluster. The cluster is coordinated with 3 cysteines and an exchangeable S-adenosyl-L-methionine.</text>
</comment>
<evidence type="ECO:0000259" key="14">
    <source>
        <dbReference type="PROSITE" id="PS51918"/>
    </source>
</evidence>
<dbReference type="SMR" id="A0A832WK71"/>
<dbReference type="GeneID" id="1476998"/>
<dbReference type="CDD" id="cd01335">
    <property type="entry name" value="Radical_SAM"/>
    <property type="match status" value="1"/>
</dbReference>
<dbReference type="PANTHER" id="PTHR43076">
    <property type="entry name" value="FO SYNTHASE (COFH)"/>
    <property type="match status" value="1"/>
</dbReference>
<comment type="similarity">
    <text evidence="11">Belongs to the radical SAM superfamily. CofH family.</text>
</comment>
<gene>
    <name evidence="11 15" type="primary">cofH</name>
    <name evidence="15" type="ORF">HA336_01415</name>
</gene>
<dbReference type="InterPro" id="IPR034405">
    <property type="entry name" value="F420"/>
</dbReference>
<comment type="caution">
    <text evidence="15">The sequence shown here is derived from an EMBL/GenBank/DDBJ whole genome shotgun (WGS) entry which is preliminary data.</text>
</comment>
<evidence type="ECO:0000256" key="8">
    <source>
        <dbReference type="ARBA" id="ARBA00023014"/>
    </source>
</evidence>
<dbReference type="Gene3D" id="3.20.20.70">
    <property type="entry name" value="Aldolase class I"/>
    <property type="match status" value="1"/>
</dbReference>
<feature type="binding site" evidence="13">
    <location>
        <position position="76"/>
    </location>
    <ligand>
        <name>S-adenosyl-L-methionine</name>
        <dbReference type="ChEBI" id="CHEBI:59789"/>
    </ligand>
</feature>
<evidence type="ECO:0000256" key="2">
    <source>
        <dbReference type="ARBA" id="ARBA00012289"/>
    </source>
</evidence>
<dbReference type="SFLD" id="SFLDF00342">
    <property type="entry name" value="cyclic_dehypoxanthine_futalosi"/>
    <property type="match status" value="1"/>
</dbReference>
<comment type="subunit">
    <text evidence="11">The FO synthase complex consists of two subunits, CofG and CofH.</text>
</comment>
<dbReference type="GO" id="GO:0141093">
    <property type="term" value="F:5-amino-6-(D-ribitylamino)uracil--L-tyrosine 4-hydroxyphenyl transferase activity"/>
    <property type="evidence" value="ECO:0007669"/>
    <property type="project" value="UniProtKB-EC"/>
</dbReference>
<evidence type="ECO:0000256" key="7">
    <source>
        <dbReference type="ARBA" id="ARBA00023004"/>
    </source>
</evidence>
<feature type="binding site" evidence="11 12">
    <location>
        <position position="74"/>
    </location>
    <ligand>
        <name>[4Fe-4S] cluster</name>
        <dbReference type="ChEBI" id="CHEBI:49883"/>
        <note>4Fe-4S-S-AdoMet</note>
    </ligand>
</feature>
<dbReference type="InterPro" id="IPR020050">
    <property type="entry name" value="FO_synthase_su2"/>
</dbReference>
<feature type="domain" description="Radical SAM core" evidence="14">
    <location>
        <begin position="56"/>
        <end position="292"/>
    </location>
</feature>
<feature type="binding site" evidence="11 12">
    <location>
        <position position="77"/>
    </location>
    <ligand>
        <name>[4Fe-4S] cluster</name>
        <dbReference type="ChEBI" id="CHEBI:49883"/>
        <note>4Fe-4S-S-AdoMet</note>
    </ligand>
</feature>
<dbReference type="NCBIfam" id="TIGR03551">
    <property type="entry name" value="F420_cofH"/>
    <property type="match status" value="1"/>
</dbReference>
<dbReference type="Pfam" id="PF04055">
    <property type="entry name" value="Radical_SAM"/>
    <property type="match status" value="1"/>
</dbReference>
<feature type="binding site" evidence="13">
    <location>
        <position position="146"/>
    </location>
    <ligand>
        <name>(3R)-3-methyl-D-ornithine</name>
        <dbReference type="ChEBI" id="CHEBI:64642"/>
    </ligand>
</feature>
<dbReference type="InterPro" id="IPR058240">
    <property type="entry name" value="rSAM_sf"/>
</dbReference>
<dbReference type="EMBL" id="DUJS01000002">
    <property type="protein sequence ID" value="HII69875.1"/>
    <property type="molecule type" value="Genomic_DNA"/>
</dbReference>
<dbReference type="PROSITE" id="PS51918">
    <property type="entry name" value="RADICAL_SAM"/>
    <property type="match status" value="1"/>
</dbReference>
<keyword evidence="3 11" id="KW-0004">4Fe-4S</keyword>
<dbReference type="SFLD" id="SFLDF00343">
    <property type="entry name" value="aminofutalosine_synthase_(mqnE"/>
    <property type="match status" value="1"/>
</dbReference>
<comment type="pathway">
    <text evidence="1 11">Cofactor biosynthesis; coenzyme F0 biosynthesis.</text>
</comment>
<organism evidence="15 16">
    <name type="scientific">Methanopyrus kandleri</name>
    <dbReference type="NCBI Taxonomy" id="2320"/>
    <lineage>
        <taxon>Archaea</taxon>
        <taxon>Methanobacteriati</taxon>
        <taxon>Methanobacteriota</taxon>
        <taxon>Methanomada group</taxon>
        <taxon>Methanopyri</taxon>
        <taxon>Methanopyrales</taxon>
        <taxon>Methanopyraceae</taxon>
        <taxon>Methanopyrus</taxon>
    </lineage>
</organism>
<comment type="catalytic activity">
    <reaction evidence="9 11">
        <text>5-amino-6-(D-ribitylamino)uracil + L-tyrosine + S-adenosyl-L-methionine = 5-amino-5-(4-hydroxybenzyl)-6-(D-ribitylimino)-5,6-dihydrouracil + 2-iminoacetate + 5'-deoxyadenosine + L-methionine + H(+)</text>
        <dbReference type="Rhea" id="RHEA:55200"/>
        <dbReference type="ChEBI" id="CHEBI:15378"/>
        <dbReference type="ChEBI" id="CHEBI:15934"/>
        <dbReference type="ChEBI" id="CHEBI:17319"/>
        <dbReference type="ChEBI" id="CHEBI:57844"/>
        <dbReference type="ChEBI" id="CHEBI:58315"/>
        <dbReference type="ChEBI" id="CHEBI:59789"/>
        <dbReference type="ChEBI" id="CHEBI:77846"/>
        <dbReference type="ChEBI" id="CHEBI:85936"/>
        <dbReference type="EC" id="2.5.1.147"/>
    </reaction>
</comment>
<dbReference type="SFLD" id="SFLDG01388">
    <property type="entry name" value="7_8-didemethyl-8-hydroxy-5-dea"/>
    <property type="match status" value="1"/>
</dbReference>